<dbReference type="EMBL" id="JAERWK010000005">
    <property type="protein sequence ID" value="MBM9466421.1"/>
    <property type="molecule type" value="Genomic_DNA"/>
</dbReference>
<evidence type="ECO:0000313" key="1">
    <source>
        <dbReference type="EMBL" id="MBM9466421.1"/>
    </source>
</evidence>
<gene>
    <name evidence="1" type="ORF">JL106_03895</name>
</gene>
<dbReference type="InterPro" id="IPR035958">
    <property type="entry name" value="SecB-like_sf"/>
</dbReference>
<dbReference type="RefSeq" id="WP_205259354.1">
    <property type="nucleotide sequence ID" value="NZ_JAERWK010000005.1"/>
</dbReference>
<dbReference type="Proteomes" id="UP000663792">
    <property type="component" value="Unassembled WGS sequence"/>
</dbReference>
<keyword evidence="2" id="KW-1185">Reference proteome</keyword>
<evidence type="ECO:0000313" key="2">
    <source>
        <dbReference type="Proteomes" id="UP000663792"/>
    </source>
</evidence>
<organism evidence="1 2">
    <name type="scientific">Nakamurella leprariae</name>
    <dbReference type="NCBI Taxonomy" id="2803911"/>
    <lineage>
        <taxon>Bacteria</taxon>
        <taxon>Bacillati</taxon>
        <taxon>Actinomycetota</taxon>
        <taxon>Actinomycetes</taxon>
        <taxon>Nakamurellales</taxon>
        <taxon>Nakamurellaceae</taxon>
        <taxon>Nakamurella</taxon>
    </lineage>
</organism>
<reference evidence="1" key="1">
    <citation type="submission" date="2021-01" db="EMBL/GenBank/DDBJ databases">
        <title>YIM 132084 draft genome.</title>
        <authorList>
            <person name="An D."/>
        </authorList>
    </citation>
    <scope>NUCLEOTIDE SEQUENCE</scope>
    <source>
        <strain evidence="1">YIM 132084</strain>
    </source>
</reference>
<dbReference type="AlphaFoldDB" id="A0A939BYB1"/>
<accession>A0A939BYB1</accession>
<name>A0A939BYB1_9ACTN</name>
<sequence length="166" mass="18113">MKLTVAELRSRASAVLDQLQDMTDVRLVSMSCEAEQPIDFGPFEVSTALSVRSPAEDSAREVYVFSKYVVQARSVQDDDSIEEARPVAWRVELEMVGTWGRRGGNSALLDSADLTCFAVLVGAMALHPYARETVQSTVGRLGFPPFTMDILHSIDGGSGEVEIDVD</sequence>
<dbReference type="SUPFAM" id="SSF54611">
    <property type="entry name" value="SecB-like"/>
    <property type="match status" value="1"/>
</dbReference>
<protein>
    <submittedName>
        <fullName evidence="1">Uncharacterized protein</fullName>
    </submittedName>
</protein>
<proteinExistence type="predicted"/>
<comment type="caution">
    <text evidence="1">The sequence shown here is derived from an EMBL/GenBank/DDBJ whole genome shotgun (WGS) entry which is preliminary data.</text>
</comment>